<name>A0AA40KP38_9HYME</name>
<evidence type="ECO:0000313" key="1">
    <source>
        <dbReference type="EMBL" id="KAK1127543.1"/>
    </source>
</evidence>
<evidence type="ECO:0000313" key="2">
    <source>
        <dbReference type="Proteomes" id="UP001177670"/>
    </source>
</evidence>
<proteinExistence type="predicted"/>
<organism evidence="1 2">
    <name type="scientific">Melipona bicolor</name>
    <dbReference type="NCBI Taxonomy" id="60889"/>
    <lineage>
        <taxon>Eukaryota</taxon>
        <taxon>Metazoa</taxon>
        <taxon>Ecdysozoa</taxon>
        <taxon>Arthropoda</taxon>
        <taxon>Hexapoda</taxon>
        <taxon>Insecta</taxon>
        <taxon>Pterygota</taxon>
        <taxon>Neoptera</taxon>
        <taxon>Endopterygota</taxon>
        <taxon>Hymenoptera</taxon>
        <taxon>Apocrita</taxon>
        <taxon>Aculeata</taxon>
        <taxon>Apoidea</taxon>
        <taxon>Anthophila</taxon>
        <taxon>Apidae</taxon>
        <taxon>Melipona</taxon>
    </lineage>
</organism>
<protein>
    <submittedName>
        <fullName evidence="1">Uncharacterized protein</fullName>
    </submittedName>
</protein>
<comment type="caution">
    <text evidence="1">The sequence shown here is derived from an EMBL/GenBank/DDBJ whole genome shotgun (WGS) entry which is preliminary data.</text>
</comment>
<dbReference type="AlphaFoldDB" id="A0AA40KP38"/>
<dbReference type="EMBL" id="JAHYIQ010000012">
    <property type="protein sequence ID" value="KAK1127543.1"/>
    <property type="molecule type" value="Genomic_DNA"/>
</dbReference>
<reference evidence="1" key="1">
    <citation type="submission" date="2021-10" db="EMBL/GenBank/DDBJ databases">
        <title>Melipona bicolor Genome sequencing and assembly.</title>
        <authorList>
            <person name="Araujo N.S."/>
            <person name="Arias M.C."/>
        </authorList>
    </citation>
    <scope>NUCLEOTIDE SEQUENCE</scope>
    <source>
        <strain evidence="1">USP_2M_L1-L4_2017</strain>
        <tissue evidence="1">Whole body</tissue>
    </source>
</reference>
<dbReference type="Proteomes" id="UP001177670">
    <property type="component" value="Unassembled WGS sequence"/>
</dbReference>
<sequence>MLTSTGYPLYMRRINLWGKLKYQLISTETVTDKSTKRVEPFRYFERSSQSMDLSKEAKYRNFDRIVRNTTVESTRARKIEKQSSSCEAAGFPLGALVKRTSDCKAHGIGESTIDANTS</sequence>
<keyword evidence="2" id="KW-1185">Reference proteome</keyword>
<gene>
    <name evidence="1" type="ORF">K0M31_004075</name>
</gene>
<accession>A0AA40KP38</accession>